<name>A0AAN9SA38_PSOTE</name>
<evidence type="ECO:0000256" key="3">
    <source>
        <dbReference type="SAM" id="SignalP"/>
    </source>
</evidence>
<feature type="domain" description="CCHC-type" evidence="4">
    <location>
        <begin position="238"/>
        <end position="253"/>
    </location>
</feature>
<evidence type="ECO:0000256" key="2">
    <source>
        <dbReference type="SAM" id="MobiDB-lite"/>
    </source>
</evidence>
<keyword evidence="6" id="KW-1185">Reference proteome</keyword>
<keyword evidence="1" id="KW-0479">Metal-binding</keyword>
<dbReference type="PROSITE" id="PS50158">
    <property type="entry name" value="ZF_CCHC"/>
    <property type="match status" value="1"/>
</dbReference>
<organism evidence="5 6">
    <name type="scientific">Psophocarpus tetragonolobus</name>
    <name type="common">Winged bean</name>
    <name type="synonym">Dolichos tetragonolobus</name>
    <dbReference type="NCBI Taxonomy" id="3891"/>
    <lineage>
        <taxon>Eukaryota</taxon>
        <taxon>Viridiplantae</taxon>
        <taxon>Streptophyta</taxon>
        <taxon>Embryophyta</taxon>
        <taxon>Tracheophyta</taxon>
        <taxon>Spermatophyta</taxon>
        <taxon>Magnoliopsida</taxon>
        <taxon>eudicotyledons</taxon>
        <taxon>Gunneridae</taxon>
        <taxon>Pentapetalae</taxon>
        <taxon>rosids</taxon>
        <taxon>fabids</taxon>
        <taxon>Fabales</taxon>
        <taxon>Fabaceae</taxon>
        <taxon>Papilionoideae</taxon>
        <taxon>50 kb inversion clade</taxon>
        <taxon>NPAAA clade</taxon>
        <taxon>indigoferoid/millettioid clade</taxon>
        <taxon>Phaseoleae</taxon>
        <taxon>Psophocarpus</taxon>
    </lineage>
</organism>
<dbReference type="InterPro" id="IPR054722">
    <property type="entry name" value="PolX-like_BBD"/>
</dbReference>
<evidence type="ECO:0000313" key="5">
    <source>
        <dbReference type="EMBL" id="KAK7390414.1"/>
    </source>
</evidence>
<dbReference type="Pfam" id="PF14223">
    <property type="entry name" value="Retrotran_gag_2"/>
    <property type="match status" value="1"/>
</dbReference>
<feature type="signal peptide" evidence="3">
    <location>
        <begin position="1"/>
        <end position="16"/>
    </location>
</feature>
<dbReference type="InterPro" id="IPR001878">
    <property type="entry name" value="Znf_CCHC"/>
</dbReference>
<keyword evidence="3" id="KW-0732">Signal</keyword>
<feature type="chain" id="PRO_5042976576" description="CCHC-type domain-containing protein" evidence="3">
    <location>
        <begin position="17"/>
        <end position="323"/>
    </location>
</feature>
<dbReference type="SMART" id="SM00343">
    <property type="entry name" value="ZnF_C2HC"/>
    <property type="match status" value="1"/>
</dbReference>
<feature type="compositionally biased region" description="Basic residues" evidence="2">
    <location>
        <begin position="219"/>
        <end position="230"/>
    </location>
</feature>
<evidence type="ECO:0000256" key="1">
    <source>
        <dbReference type="PROSITE-ProRule" id="PRU00047"/>
    </source>
</evidence>
<comment type="caution">
    <text evidence="5">The sequence shown here is derived from an EMBL/GenBank/DDBJ whole genome shotgun (WGS) entry which is preliminary data.</text>
</comment>
<dbReference type="GO" id="GO:0003676">
    <property type="term" value="F:nucleic acid binding"/>
    <property type="evidence" value="ECO:0007669"/>
    <property type="project" value="InterPro"/>
</dbReference>
<dbReference type="InterPro" id="IPR036875">
    <property type="entry name" value="Znf_CCHC_sf"/>
</dbReference>
<dbReference type="Pfam" id="PF22936">
    <property type="entry name" value="Pol_BBD"/>
    <property type="match status" value="1"/>
</dbReference>
<evidence type="ECO:0000313" key="6">
    <source>
        <dbReference type="Proteomes" id="UP001386955"/>
    </source>
</evidence>
<accession>A0AAN9SA38</accession>
<dbReference type="EMBL" id="JAYMYS010000006">
    <property type="protein sequence ID" value="KAK7390414.1"/>
    <property type="molecule type" value="Genomic_DNA"/>
</dbReference>
<protein>
    <recommendedName>
        <fullName evidence="4">CCHC-type domain-containing protein</fullName>
    </recommendedName>
</protein>
<proteinExistence type="predicted"/>
<gene>
    <name evidence="5" type="ORF">VNO78_25719</name>
</gene>
<reference evidence="5 6" key="1">
    <citation type="submission" date="2024-01" db="EMBL/GenBank/DDBJ databases">
        <title>The genomes of 5 underutilized Papilionoideae crops provide insights into root nodulation and disease resistanc.</title>
        <authorList>
            <person name="Jiang F."/>
        </authorList>
    </citation>
    <scope>NUCLEOTIDE SEQUENCE [LARGE SCALE GENOMIC DNA]</scope>
    <source>
        <strain evidence="5">DUOXIRENSHENG_FW03</strain>
        <tissue evidence="5">Leaves</tissue>
    </source>
</reference>
<evidence type="ECO:0000259" key="4">
    <source>
        <dbReference type="PROSITE" id="PS50158"/>
    </source>
</evidence>
<dbReference type="Proteomes" id="UP001386955">
    <property type="component" value="Unassembled WGS sequence"/>
</dbReference>
<dbReference type="SUPFAM" id="SSF57756">
    <property type="entry name" value="Retrovirus zinc finger-like domains"/>
    <property type="match status" value="1"/>
</dbReference>
<keyword evidence="1" id="KW-0862">Zinc</keyword>
<feature type="region of interest" description="Disordered" evidence="2">
    <location>
        <begin position="184"/>
        <end position="230"/>
    </location>
</feature>
<feature type="compositionally biased region" description="Basic and acidic residues" evidence="2">
    <location>
        <begin position="201"/>
        <end position="218"/>
    </location>
</feature>
<sequence>MAIGAVLLMASLGCLYLHICQKANDSNRGLSKGLQEPLTGLKPEAMKEDEWSFLDRKALGAIRLTLSRNVAFNIAKERTTAGLMKALSNMYEKPSASNKVHLMRRLFNLRMSEGASVAHHLNELNTVTTQLSSVEIEFDEEVRALILLSSLPESWNATVTAVSNSSGSNKLRFDDVQNLVLSEEIRRRESGEPSTSSVLHTESRGRSSTKESGCDKSKERRSKSRNHRSSHNSKTIECWNCGKTGHYKNQCRSVRKSQEAKGEANIASTSREDEVLICSLEDKEESWVLDSGASFHATSQKELFENYVPGNLGKVYLGNEQSC</sequence>
<dbReference type="GO" id="GO:0008270">
    <property type="term" value="F:zinc ion binding"/>
    <property type="evidence" value="ECO:0007669"/>
    <property type="project" value="UniProtKB-KW"/>
</dbReference>
<dbReference type="Pfam" id="PF00098">
    <property type="entry name" value="zf-CCHC"/>
    <property type="match status" value="1"/>
</dbReference>
<dbReference type="AlphaFoldDB" id="A0AAN9SA38"/>
<dbReference type="PANTHER" id="PTHR47592:SF31">
    <property type="entry name" value="ZINC FINGER, CCHC-TYPE-RELATED"/>
    <property type="match status" value="1"/>
</dbReference>
<dbReference type="Gene3D" id="4.10.60.10">
    <property type="entry name" value="Zinc finger, CCHC-type"/>
    <property type="match status" value="1"/>
</dbReference>
<keyword evidence="1" id="KW-0863">Zinc-finger</keyword>
<dbReference type="PANTHER" id="PTHR47592">
    <property type="entry name" value="PBF68 PROTEIN"/>
    <property type="match status" value="1"/>
</dbReference>